<dbReference type="Proteomes" id="UP001319200">
    <property type="component" value="Unassembled WGS sequence"/>
</dbReference>
<evidence type="ECO:0000256" key="2">
    <source>
        <dbReference type="SAM" id="SignalP"/>
    </source>
</evidence>
<reference evidence="3 4" key="1">
    <citation type="submission" date="2021-05" db="EMBL/GenBank/DDBJ databases">
        <title>A Polyphasic approach of four new species of the genus Ohtaekwangia: Ohtaekwangia histidinii sp. nov., Ohtaekwangia cretensis sp. nov., Ohtaekwangia indiensis sp. nov., Ohtaekwangia reichenbachii sp. nov. from diverse environment.</title>
        <authorList>
            <person name="Octaviana S."/>
        </authorList>
    </citation>
    <scope>NUCLEOTIDE SEQUENCE [LARGE SCALE GENOMIC DNA]</scope>
    <source>
        <strain evidence="3 4">PWU4</strain>
    </source>
</reference>
<dbReference type="AlphaFoldDB" id="A0AAP2GKY6"/>
<organism evidence="3 4">
    <name type="scientific">Chryseosolibacter histidini</name>
    <dbReference type="NCBI Taxonomy" id="2782349"/>
    <lineage>
        <taxon>Bacteria</taxon>
        <taxon>Pseudomonadati</taxon>
        <taxon>Bacteroidota</taxon>
        <taxon>Cytophagia</taxon>
        <taxon>Cytophagales</taxon>
        <taxon>Chryseotaleaceae</taxon>
        <taxon>Chryseosolibacter</taxon>
    </lineage>
</organism>
<evidence type="ECO:0000313" key="4">
    <source>
        <dbReference type="Proteomes" id="UP001319200"/>
    </source>
</evidence>
<dbReference type="RefSeq" id="WP_254168026.1">
    <property type="nucleotide sequence ID" value="NZ_JAHESF010000030.1"/>
</dbReference>
<accession>A0AAP2GKY6</accession>
<keyword evidence="1" id="KW-1133">Transmembrane helix</keyword>
<keyword evidence="1" id="KW-0472">Membrane</keyword>
<dbReference type="EMBL" id="JAHESF010000030">
    <property type="protein sequence ID" value="MBT1699831.1"/>
    <property type="molecule type" value="Genomic_DNA"/>
</dbReference>
<feature type="transmembrane region" description="Helical" evidence="1">
    <location>
        <begin position="152"/>
        <end position="170"/>
    </location>
</feature>
<feature type="transmembrane region" description="Helical" evidence="1">
    <location>
        <begin position="346"/>
        <end position="368"/>
    </location>
</feature>
<feature type="signal peptide" evidence="2">
    <location>
        <begin position="1"/>
        <end position="21"/>
    </location>
</feature>
<proteinExistence type="predicted"/>
<keyword evidence="4" id="KW-1185">Reference proteome</keyword>
<evidence type="ECO:0000313" key="3">
    <source>
        <dbReference type="EMBL" id="MBT1699831.1"/>
    </source>
</evidence>
<feature type="transmembrane region" description="Helical" evidence="1">
    <location>
        <begin position="247"/>
        <end position="274"/>
    </location>
</feature>
<comment type="caution">
    <text evidence="3">The sequence shown here is derived from an EMBL/GenBank/DDBJ whole genome shotgun (WGS) entry which is preliminary data.</text>
</comment>
<feature type="transmembrane region" description="Helical" evidence="1">
    <location>
        <begin position="207"/>
        <end position="227"/>
    </location>
</feature>
<name>A0AAP2GKY6_9BACT</name>
<protein>
    <submittedName>
        <fullName evidence="3">DUF4271 domain-containing protein</fullName>
    </submittedName>
</protein>
<dbReference type="InterPro" id="IPR025367">
    <property type="entry name" value="DUF4271"/>
</dbReference>
<gene>
    <name evidence="3" type="ORF">KK083_23285</name>
</gene>
<feature type="chain" id="PRO_5042893978" evidence="2">
    <location>
        <begin position="22"/>
        <end position="369"/>
    </location>
</feature>
<sequence length="369" mass="42100">MNKFYRPLLFVLLLPFTALFAQPKTAEVKDLQSAWMKYESGTYKLLTETHASPGNTVYFNVEAGNFPGGFLSVTSARPFFVFFNGKLSGEYQNRALFRLDSLAGAHYASSFFVTIYQASINSRDLKTTIITRQQYASAAIDIFKPSTYFRDFVILSGLIIIILFLVTMRLNPKLSADYFSVIRIFSLREADDAQPNARLTSSANIQFYIACSLLLGFYLMIVVHHLPDEYALPLYFQERTFGAVVWQWIRMSAIVLAVFFTKILLIFALTRLFGLRGLARVHFFNWVRLLLIVFGVASVVLFVYFILRGQSPGFFVVFLSLITGTMTAWVLIVFLKLNSKSEHSMFHLFSYICATEIIPLLITIEVLFQ</sequence>
<keyword evidence="2" id="KW-0732">Signal</keyword>
<keyword evidence="1" id="KW-0812">Transmembrane</keyword>
<feature type="transmembrane region" description="Helical" evidence="1">
    <location>
        <begin position="313"/>
        <end position="334"/>
    </location>
</feature>
<dbReference type="Pfam" id="PF14093">
    <property type="entry name" value="DUF4271"/>
    <property type="match status" value="1"/>
</dbReference>
<evidence type="ECO:0000256" key="1">
    <source>
        <dbReference type="SAM" id="Phobius"/>
    </source>
</evidence>
<feature type="transmembrane region" description="Helical" evidence="1">
    <location>
        <begin position="286"/>
        <end position="307"/>
    </location>
</feature>